<sequence>MSCPSTAAGFAGCDAAVTLAAATGLLACPRCAEPLAVESAGATCPHGHRFDTARQGYLNLLGGPQPANADTADMVAARTRVLASGAFDPLDEALARRIDDGATVADVGGGTGHHLARLLDAHPASRGVSLDVSVPAAKRAGRAHPRAAAVVADAWGTLPLRSGRFDAVTCIFAPRNIAEFARILRPAGLLLVVTPDPEHLTSLRSREGLLEIEAGKEDRLLRSVSGWFDAVARHRVHAPIDADASLAHDLIAMGPNAFHGEHRTVAPLVTEVAVSVWVLRHPVPGATHP</sequence>
<evidence type="ECO:0000259" key="4">
    <source>
        <dbReference type="Pfam" id="PF21302"/>
    </source>
</evidence>
<dbReference type="Gene3D" id="3.40.50.150">
    <property type="entry name" value="Vaccinia Virus protein VP39"/>
    <property type="match status" value="1"/>
</dbReference>
<feature type="binding site" evidence="2">
    <location>
        <begin position="111"/>
        <end position="112"/>
    </location>
    <ligand>
        <name>S-adenosyl-L-methionine</name>
        <dbReference type="ChEBI" id="CHEBI:59789"/>
    </ligand>
</feature>
<dbReference type="SUPFAM" id="SSF53335">
    <property type="entry name" value="S-adenosyl-L-methionine-dependent methyltransferases"/>
    <property type="match status" value="1"/>
</dbReference>
<feature type="binding site" evidence="1">
    <location>
        <position position="48"/>
    </location>
    <ligand>
        <name>Zn(2+)</name>
        <dbReference type="ChEBI" id="CHEBI:29105"/>
    </ligand>
</feature>
<dbReference type="GO" id="GO:0008168">
    <property type="term" value="F:methyltransferase activity"/>
    <property type="evidence" value="ECO:0007669"/>
    <property type="project" value="UniProtKB-KW"/>
</dbReference>
<dbReference type="GO" id="GO:0046872">
    <property type="term" value="F:metal ion binding"/>
    <property type="evidence" value="ECO:0007669"/>
    <property type="project" value="UniProtKB-KW"/>
</dbReference>
<dbReference type="InterPro" id="IPR029063">
    <property type="entry name" value="SAM-dependent_MTases_sf"/>
</dbReference>
<comment type="caution">
    <text evidence="5">The sequence shown here is derived from an EMBL/GenBank/DDBJ whole genome shotgun (WGS) entry which is preliminary data.</text>
</comment>
<evidence type="ECO:0000256" key="2">
    <source>
        <dbReference type="PIRSR" id="PIRSR018249-2"/>
    </source>
</evidence>
<dbReference type="AlphaFoldDB" id="A0A4V1Q7A0"/>
<name>A0A4V1Q7A0_9ACTN</name>
<evidence type="ECO:0000313" key="6">
    <source>
        <dbReference type="Proteomes" id="UP000290624"/>
    </source>
</evidence>
<accession>A0A4V1Q7A0</accession>
<feature type="domain" description="23S rRNA (guanine(745)-N(1))-methyltransferase N-terminal" evidence="4">
    <location>
        <begin position="27"/>
        <end position="61"/>
    </location>
</feature>
<dbReference type="PIRSF" id="PIRSF018249">
    <property type="entry name" value="MyrA_prd"/>
    <property type="match status" value="1"/>
</dbReference>
<protein>
    <submittedName>
        <fullName evidence="5">SAM-dependent methyltransferase</fullName>
    </submittedName>
</protein>
<dbReference type="Proteomes" id="UP000290624">
    <property type="component" value="Unassembled WGS sequence"/>
</dbReference>
<keyword evidence="5" id="KW-0489">Methyltransferase</keyword>
<keyword evidence="2" id="KW-0949">S-adenosyl-L-methionine</keyword>
<feature type="binding site" evidence="2">
    <location>
        <position position="199"/>
    </location>
    <ligand>
        <name>S-adenosyl-L-methionine</name>
        <dbReference type="ChEBI" id="CHEBI:59789"/>
    </ligand>
</feature>
<feature type="binding site" evidence="2">
    <location>
        <position position="87"/>
    </location>
    <ligand>
        <name>S-adenosyl-L-methionine</name>
        <dbReference type="ChEBI" id="CHEBI:59789"/>
    </ligand>
</feature>
<proteinExistence type="predicted"/>
<feature type="domain" description="Methyltransferase" evidence="3">
    <location>
        <begin position="104"/>
        <end position="188"/>
    </location>
</feature>
<gene>
    <name evidence="5" type="ORF">C1706_09935</name>
</gene>
<dbReference type="CDD" id="cd02440">
    <property type="entry name" value="AdoMet_MTases"/>
    <property type="match status" value="1"/>
</dbReference>
<keyword evidence="5" id="KW-0808">Transferase</keyword>
<keyword evidence="6" id="KW-1185">Reference proteome</keyword>
<dbReference type="Pfam" id="PF13649">
    <property type="entry name" value="Methyltransf_25"/>
    <property type="match status" value="1"/>
</dbReference>
<organism evidence="5 6">
    <name type="scientific">Propioniciclava flava</name>
    <dbReference type="NCBI Taxonomy" id="2072026"/>
    <lineage>
        <taxon>Bacteria</taxon>
        <taxon>Bacillati</taxon>
        <taxon>Actinomycetota</taxon>
        <taxon>Actinomycetes</taxon>
        <taxon>Propionibacteriales</taxon>
        <taxon>Propionibacteriaceae</taxon>
        <taxon>Propioniciclava</taxon>
    </lineage>
</organism>
<dbReference type="InterPro" id="IPR048647">
    <property type="entry name" value="RlmA_N"/>
</dbReference>
<dbReference type="InterPro" id="IPR041698">
    <property type="entry name" value="Methyltransf_25"/>
</dbReference>
<feature type="binding site" evidence="1">
    <location>
        <position position="44"/>
    </location>
    <ligand>
        <name>Zn(2+)</name>
        <dbReference type="ChEBI" id="CHEBI:29105"/>
    </ligand>
</feature>
<evidence type="ECO:0000313" key="5">
    <source>
        <dbReference type="EMBL" id="RXW31858.1"/>
    </source>
</evidence>
<evidence type="ECO:0000256" key="1">
    <source>
        <dbReference type="PIRSR" id="PIRSR018249-1"/>
    </source>
</evidence>
<reference evidence="5 6" key="1">
    <citation type="submission" date="2018-01" db="EMBL/GenBank/DDBJ databases">
        <title>Lactibacter flavus gen. nov., sp. nov., a novel bacterium of the family Propionibacteriaceae isolated from raw milk and dairy products.</title>
        <authorList>
            <person name="Wenning M."/>
            <person name="Breitenwieser F."/>
            <person name="Huptas C."/>
            <person name="von Neubeck M."/>
            <person name="Busse H.-J."/>
            <person name="Scherer S."/>
        </authorList>
    </citation>
    <scope>NUCLEOTIDE SEQUENCE [LARGE SCALE GENOMIC DNA]</scope>
    <source>
        <strain evidence="5 6">VG341</strain>
    </source>
</reference>
<dbReference type="EMBL" id="PPCV01000006">
    <property type="protein sequence ID" value="RXW31858.1"/>
    <property type="molecule type" value="Genomic_DNA"/>
</dbReference>
<keyword evidence="1" id="KW-0479">Metal-binding</keyword>
<dbReference type="Pfam" id="PF21302">
    <property type="entry name" value="Zn_ribbon_RlmA"/>
    <property type="match status" value="1"/>
</dbReference>
<dbReference type="InterPro" id="IPR016718">
    <property type="entry name" value="rRNA_m1G-MeTrfase_A_prd"/>
</dbReference>
<dbReference type="GO" id="GO:0032259">
    <property type="term" value="P:methylation"/>
    <property type="evidence" value="ECO:0007669"/>
    <property type="project" value="UniProtKB-KW"/>
</dbReference>
<evidence type="ECO:0000259" key="3">
    <source>
        <dbReference type="Pfam" id="PF13649"/>
    </source>
</evidence>
<keyword evidence="1" id="KW-0862">Zinc</keyword>